<organism evidence="1 2">
    <name type="scientific">Aminobacter ciceronei</name>
    <dbReference type="NCBI Taxonomy" id="150723"/>
    <lineage>
        <taxon>Bacteria</taxon>
        <taxon>Pseudomonadati</taxon>
        <taxon>Pseudomonadota</taxon>
        <taxon>Alphaproteobacteria</taxon>
        <taxon>Hyphomicrobiales</taxon>
        <taxon>Phyllobacteriaceae</taxon>
        <taxon>Aminobacter</taxon>
    </lineage>
</organism>
<proteinExistence type="predicted"/>
<protein>
    <recommendedName>
        <fullName evidence="3">Sel1 repeat family protein</fullName>
    </recommendedName>
</protein>
<evidence type="ECO:0000313" key="2">
    <source>
        <dbReference type="Proteomes" id="UP000587524"/>
    </source>
</evidence>
<evidence type="ECO:0000313" key="1">
    <source>
        <dbReference type="EMBL" id="MBA9023645.1"/>
    </source>
</evidence>
<name>A0ABR6CF46_9HYPH</name>
<dbReference type="SUPFAM" id="SSF81901">
    <property type="entry name" value="HCP-like"/>
    <property type="match status" value="1"/>
</dbReference>
<dbReference type="Proteomes" id="UP000587524">
    <property type="component" value="Unassembled WGS sequence"/>
</dbReference>
<dbReference type="Gene3D" id="1.25.40.10">
    <property type="entry name" value="Tetratricopeptide repeat domain"/>
    <property type="match status" value="1"/>
</dbReference>
<reference evidence="1 2" key="1">
    <citation type="submission" date="2020-08" db="EMBL/GenBank/DDBJ databases">
        <title>Genomic Encyclopedia of Type Strains, Phase IV (KMG-IV): sequencing the most valuable type-strain genomes for metagenomic binning, comparative biology and taxonomic classification.</title>
        <authorList>
            <person name="Goeker M."/>
        </authorList>
    </citation>
    <scope>NUCLEOTIDE SEQUENCE [LARGE SCALE GENOMIC DNA]</scope>
    <source>
        <strain evidence="1 2">DSM 17455</strain>
    </source>
</reference>
<dbReference type="RefSeq" id="WP_182575723.1">
    <property type="nucleotide sequence ID" value="NZ_JACJHY010000037.1"/>
</dbReference>
<evidence type="ECO:0008006" key="3">
    <source>
        <dbReference type="Google" id="ProtNLM"/>
    </source>
</evidence>
<comment type="caution">
    <text evidence="1">The sequence shown here is derived from an EMBL/GenBank/DDBJ whole genome shotgun (WGS) entry which is preliminary data.</text>
</comment>
<dbReference type="InterPro" id="IPR011990">
    <property type="entry name" value="TPR-like_helical_dom_sf"/>
</dbReference>
<sequence length="80" mass="9054">MLSPLTISVRFFYNGIDLARDYEEAARWFSKAAAQGDADAQARLNSMRELIRRRIRCSFCCVFSIRADPAALGPVAVWQL</sequence>
<keyword evidence="2" id="KW-1185">Reference proteome</keyword>
<accession>A0ABR6CF46</accession>
<gene>
    <name evidence="1" type="ORF">HNQ97_005673</name>
</gene>
<dbReference type="EMBL" id="JACJHZ010000037">
    <property type="protein sequence ID" value="MBA9023645.1"/>
    <property type="molecule type" value="Genomic_DNA"/>
</dbReference>